<organism evidence="3 4">
    <name type="scientific">Providencia rettgeri</name>
    <dbReference type="NCBI Taxonomy" id="587"/>
    <lineage>
        <taxon>Bacteria</taxon>
        <taxon>Pseudomonadati</taxon>
        <taxon>Pseudomonadota</taxon>
        <taxon>Gammaproteobacteria</taxon>
        <taxon>Enterobacterales</taxon>
        <taxon>Morganellaceae</taxon>
        <taxon>Providencia</taxon>
    </lineage>
</organism>
<evidence type="ECO:0000259" key="2">
    <source>
        <dbReference type="Pfam" id="PF12920"/>
    </source>
</evidence>
<dbReference type="Proteomes" id="UP000824410">
    <property type="component" value="Unassembled WGS sequence"/>
</dbReference>
<evidence type="ECO:0000313" key="3">
    <source>
        <dbReference type="EMBL" id="MBX6981918.1"/>
    </source>
</evidence>
<accession>A0AAP2NWX2</accession>
<sequence length="2135" mass="242150">MLNDKYSLLDFLIIKKHFGIKLIYVGNVLAQKIMQVSPELIAQVLRDRSLKTGLLGRRIQTKNGLASHDIQQLATDPLSFIRLNAISGDNMTKMGKLPPHGRAQLVKLAPNSYAAEYLYEPSRMDPKLAVEAYFLGYNGANQSIKTPAYVDIPIQATENSFLFTGSLTGCSVIVTKLNETTYRVYHDGRVNSSVLYDNVVMAFDFKDYQISGTEEGLAVAYMQFNHGGWQLLLQRQEYEVINGTPTPILRRNSASISALYPNERLSHDVLDKFNLHRNEIHKKLKQIASEFGIDTDNILDGVYFEGEFSLQHPAITPWLNLRDEIKIQIAKNINILNNKIEEINLELTALNRKETHSNEDSIRIAQFKKSIEEHKITRGYYRQKYGSILAEALVVERNWLWLQIKKQHGESSIIQMEDPSIQSGINFKTQPIEKLYELVLYNDIVKHNVKFNEGIEQYDQIVIDGFNDDMSSLKMKELYIKSELSIEKRGALYQHIIRKEKAEFESNILSFTLKSNSLFRDAGGIDQRIAPQDFYLPLMGDNSGGRCYPLVRTMSVALKSEGMIGANKFLNKMFFAAASPEDKNSILLKFALENLHLNIEATQASTVLGTFELNKVKEILVDSKGSNMYALNSVTHSMLLGKTIINDETNYYFYDPNFGIYAFDDPDKLFSALNKFMFENNMAQHYSVVGGQFEMVSIDTEQMSDVQIGSRLTVADLVQSDDLTESIHQSEEVAEIIARQDLIARDKQIQASLAILESERLGERLESALYEVINKHQLDEKWLPVFENVEKLSDDRYRIQFIHQDVEAKTRWIETENATFFEFKEYFHKQIAILKKNYSFNGKELQRKSGIGEAEHVDGLNIAMGIQAIIQWSANRNRKAAASSEQPSNLETALRIHTYISYSMMAHGVINDAAKVGKIAYSLWREGSVAAKTMMNNFSLSLVRMANEGLGILFQGAMVVFDIYELANAQNEAQRAVFGTQLAFDSASLGAGLVGIGASILGAETVAGITGPLSVPIMGVGIGFTALININERHAQKATAVGLEFTAYQQSYQNAAIAYDDEKKLLIPTYGVVIEEINFQRGFFKLGSQYIYRGENMTWTIPHCCMSDFQSAPRADIDRKNAINIREAVGVVDNQVSFDGGQSHIIVLPVVPQSYIRYNYSVLFGGTVRNDNGFSILRKMEEDYQFYFDFLYCSAEYIISELVHEYVNTKIQVTLNTENKHLVVPLMPEPWRGHIEHVVKGNGGEYQITVNHGASLRLMEDLSSDKLSQWILDTSLIDDGKELNVSFYDDHIKINGFTIGIDATAKSSLIKIINSKNELNIINFSAQTIEPISLDGHRWSVKGQSIEQHLNELADKHELHGQYVVVNGYQHNGLDVGRAFYDVATKRMLFTNSLSEENQTAELIGVIGDVVYFYSREKAIAWQANVKTGDITHKIEASSVLGSGAEIVHASLEYNQFNITLRQNYLGQKIDSTYRVLRDKLELTKVFNNRKLINMLHNTPTILSQEQRQKLLQHDYLVFSDEVIKSSSDLYMPIEPNVRKVVILTEQEQNHEREQGFTYHPEHIGNPSSQTETSVGKIVKLIGTDKGFTYRYWLRSESGTLIKCNLARPDNYDSQLSSQLLRRYSITAEKQVEIDLLLAKPGIPLKTIMESSHFGISQEHLIRAENLFKISGKKATLAKVLGVVHDLYDLRSDQWVWQSPEDLILVGSLFNQSGQEVFFFYSRKEDVVFYQEGLGQDIIEPNNPTALRLNFRQIENVINWQNNILIIQYDGTVKQLNADGTADTVALNKNWFNKSIFKWSNFNQFSNEKHPIALFGLKGADGKRILPAWYLKGKIIISPSFSPESELQIMGFDDAKQQGIIFDTKSKKLYQVKAIDSAQFDRIFDQNRVMIHPENLPEYMDLYPNLSFKSVKKIAGGLMLQIDSDEIIYHPILQNNKQLSSSLIIKGTRGDDNLKLEEFRNTFVLIISLGEGSDTYNFEKADWQYYKAIIINNYSADRVVDRLVLPIEAQLGDIYASRQGEDLIITDPINNTSLCIYKAYSSQADSYRHLQIQIGETEQFIDISILAERPQVRHGLMYLSAYFNEQLRINDEIALLGGFTTQMAVDDGVNTLQKLALGQGQRYSDTLLFDTVNQH</sequence>
<feature type="domain" description="TcdA/TcdB toxin pore forming" evidence="2">
    <location>
        <begin position="763"/>
        <end position="1423"/>
    </location>
</feature>
<dbReference type="Pfam" id="PF12920">
    <property type="entry name" value="TcdA_TcdB_pore"/>
    <property type="match status" value="1"/>
</dbReference>
<dbReference type="RefSeq" id="WP_129466327.1">
    <property type="nucleotide sequence ID" value="NZ_JAAQVP010000001.1"/>
</dbReference>
<comment type="caution">
    <text evidence="3">The sequence shown here is derived from an EMBL/GenBank/DDBJ whole genome shotgun (WGS) entry which is preliminary data.</text>
</comment>
<dbReference type="EMBL" id="SHDO01000020">
    <property type="protein sequence ID" value="MBX6981918.1"/>
    <property type="molecule type" value="Genomic_DNA"/>
</dbReference>
<evidence type="ECO:0000313" key="4">
    <source>
        <dbReference type="Proteomes" id="UP000824410"/>
    </source>
</evidence>
<feature type="coiled-coil region" evidence="1">
    <location>
        <begin position="326"/>
        <end position="353"/>
    </location>
</feature>
<dbReference type="InterPro" id="IPR024769">
    <property type="entry name" value="TcdA/TcdB_pore_forming"/>
</dbReference>
<reference evidence="3" key="1">
    <citation type="submission" date="2019-02" db="EMBL/GenBank/DDBJ databases">
        <title>Genomic characterization of isolates from hospital effluents in KZN, South Africa.</title>
        <authorList>
            <person name="Ntshobeni N."/>
            <person name="Allam M."/>
            <person name="Ismail A."/>
            <person name="Amoako D."/>
            <person name="Essack S."/>
            <person name="Chenia H."/>
        </authorList>
    </citation>
    <scope>NUCLEOTIDE SEQUENCE</scope>
    <source>
        <strain evidence="3">AFE97_S1</strain>
    </source>
</reference>
<keyword evidence="1" id="KW-0175">Coiled coil</keyword>
<dbReference type="CDD" id="cd20495">
    <property type="entry name" value="C58_PaToxP-like"/>
    <property type="match status" value="1"/>
</dbReference>
<name>A0AAP2NWX2_PRORE</name>
<protein>
    <recommendedName>
        <fullName evidence="2">TcdA/TcdB toxin pore forming domain-containing protein</fullName>
    </recommendedName>
</protein>
<proteinExistence type="predicted"/>
<gene>
    <name evidence="3" type="ORF">EX242_16895</name>
</gene>
<evidence type="ECO:0000256" key="1">
    <source>
        <dbReference type="SAM" id="Coils"/>
    </source>
</evidence>